<proteinExistence type="predicted"/>
<organism evidence="2 3">
    <name type="scientific">Nocardioides scoriae</name>
    <dbReference type="NCBI Taxonomy" id="642780"/>
    <lineage>
        <taxon>Bacteria</taxon>
        <taxon>Bacillati</taxon>
        <taxon>Actinomycetota</taxon>
        <taxon>Actinomycetes</taxon>
        <taxon>Propionibacteriales</taxon>
        <taxon>Nocardioidaceae</taxon>
        <taxon>Nocardioides</taxon>
    </lineage>
</organism>
<dbReference type="Pfam" id="PF09949">
    <property type="entry name" value="APP1_cat"/>
    <property type="match status" value="1"/>
</dbReference>
<dbReference type="OrthoDB" id="9789875at2"/>
<dbReference type="Proteomes" id="UP000198859">
    <property type="component" value="Chromosome I"/>
</dbReference>
<protein>
    <submittedName>
        <fullName evidence="2">Phosphatidate phosphatase APP1</fullName>
    </submittedName>
</protein>
<feature type="domain" description="Phosphatidate phosphatase APP1 catalytic" evidence="1">
    <location>
        <begin position="152"/>
        <end position="293"/>
    </location>
</feature>
<dbReference type="GO" id="GO:0008195">
    <property type="term" value="F:phosphatidate phosphatase activity"/>
    <property type="evidence" value="ECO:0007669"/>
    <property type="project" value="InterPro"/>
</dbReference>
<keyword evidence="3" id="KW-1185">Reference proteome</keyword>
<dbReference type="InterPro" id="IPR052935">
    <property type="entry name" value="Mg2+_PAP"/>
</dbReference>
<dbReference type="PANTHER" id="PTHR28208">
    <property type="entry name" value="PHOSPHATIDATE PHOSPHATASE APP1"/>
    <property type="match status" value="1"/>
</dbReference>
<evidence type="ECO:0000313" key="2">
    <source>
        <dbReference type="EMBL" id="SDS45135.1"/>
    </source>
</evidence>
<dbReference type="AlphaFoldDB" id="A0A1H1SAX1"/>
<dbReference type="PANTHER" id="PTHR28208:SF3">
    <property type="entry name" value="PHOSPHATIDATE PHOSPHATASE APP1"/>
    <property type="match status" value="1"/>
</dbReference>
<dbReference type="EMBL" id="LT629757">
    <property type="protein sequence ID" value="SDS45135.1"/>
    <property type="molecule type" value="Genomic_DNA"/>
</dbReference>
<reference evidence="3" key="1">
    <citation type="submission" date="2016-10" db="EMBL/GenBank/DDBJ databases">
        <authorList>
            <person name="Varghese N."/>
            <person name="Submissions S."/>
        </authorList>
    </citation>
    <scope>NUCLEOTIDE SEQUENCE [LARGE SCALE GENOMIC DNA]</scope>
    <source>
        <strain evidence="3">DSM 22127</strain>
    </source>
</reference>
<evidence type="ECO:0000313" key="3">
    <source>
        <dbReference type="Proteomes" id="UP000198859"/>
    </source>
</evidence>
<dbReference type="STRING" id="642780.SAMN04488570_1909"/>
<name>A0A1H1SAX1_9ACTN</name>
<accession>A0A1H1SAX1</accession>
<dbReference type="RefSeq" id="WP_091728850.1">
    <property type="nucleotide sequence ID" value="NZ_LT629757.1"/>
</dbReference>
<dbReference type="InterPro" id="IPR019236">
    <property type="entry name" value="APP1_cat"/>
</dbReference>
<sequence>MSRLRAWAGRVERRVEGARRARAAGRVPLDFRIVAYVAHGAAGRVVVRARVLDDEEPAETIAGERVWAAVRRTVHGFVTTELPGVRLRVEVGGASVVVESDQDGYVRAELEGASLRAPWTTGRIVLDEPYRGVAEASAPVRVRVSDGRAELGVVSDVDDTVLVTGVQRTRAMVRQTLTGSALTRTTFPGAPELYRALARADDRNPVAYVSSSPWNLHEFVLGFLAHRGFPAGPVLLRDFVTGGHKRDRIEEVLRLHPDLRFVLIGDSGEHDPEIYAETVRRHPGRVLAVLVREVRLDPGDGRVEAVTDGWSHEVPFVLAADSGVMARRLGELGLITDADVAVVAAAAARRTAGG</sequence>
<gene>
    <name evidence="2" type="ORF">SAMN04488570_1909</name>
</gene>
<evidence type="ECO:0000259" key="1">
    <source>
        <dbReference type="Pfam" id="PF09949"/>
    </source>
</evidence>